<sequence length="176" mass="20320">MAEQATDTKQKFRPVLIDDEQDTVADIVKISEGRTKQGVTRRKQDRRLFDAMERSALPCERAFERIAKGYLVITGQVRVKVARLGVDMDLIVGKGDEESYQEHISTLKRDYLEWAERVMGAVDHPDRFIRHAAAIEIIGEGRSASYVDETRRKRKGWAINNLVEVLEEFCRLKRWG</sequence>
<comment type="caution">
    <text evidence="1">The sequence shown here is derived from an EMBL/GenBank/DDBJ whole genome shotgun (WGS) entry which is preliminary data.</text>
</comment>
<protein>
    <submittedName>
        <fullName evidence="1">Uncharacterized protein</fullName>
    </submittedName>
</protein>
<evidence type="ECO:0000313" key="1">
    <source>
        <dbReference type="EMBL" id="OAZ08063.1"/>
    </source>
</evidence>
<proteinExistence type="predicted"/>
<name>A0A853KVZ5_9PROT</name>
<dbReference type="AlphaFoldDB" id="A0A853KVZ5"/>
<dbReference type="RefSeq" id="WP_064782222.1">
    <property type="nucleotide sequence ID" value="NZ_JPVZ01000011.1"/>
</dbReference>
<organism evidence="1 2">
    <name type="scientific">Thalassospira tepidiphila MCCC 1A03514</name>
    <dbReference type="NCBI Taxonomy" id="1177930"/>
    <lineage>
        <taxon>Bacteria</taxon>
        <taxon>Pseudomonadati</taxon>
        <taxon>Pseudomonadota</taxon>
        <taxon>Alphaproteobacteria</taxon>
        <taxon>Rhodospirillales</taxon>
        <taxon>Thalassospiraceae</taxon>
        <taxon>Thalassospira</taxon>
    </lineage>
</organism>
<gene>
    <name evidence="1" type="ORF">TH4_18590</name>
</gene>
<reference evidence="1 2" key="1">
    <citation type="submission" date="2014-07" db="EMBL/GenBank/DDBJ databases">
        <title>Draft genome sequence of Thalassospira tepidiphila 1-1B.</title>
        <authorList>
            <person name="Lai Q."/>
            <person name="Shao Z."/>
        </authorList>
    </citation>
    <scope>NUCLEOTIDE SEQUENCE [LARGE SCALE GENOMIC DNA]</scope>
    <source>
        <strain evidence="1 2">MCCC 1A03514</strain>
    </source>
</reference>
<evidence type="ECO:0000313" key="2">
    <source>
        <dbReference type="Proteomes" id="UP000094009"/>
    </source>
</evidence>
<dbReference type="Proteomes" id="UP000094009">
    <property type="component" value="Unassembled WGS sequence"/>
</dbReference>
<accession>A0A853KVZ5</accession>
<dbReference type="EMBL" id="JPVZ01000011">
    <property type="protein sequence ID" value="OAZ08063.1"/>
    <property type="molecule type" value="Genomic_DNA"/>
</dbReference>